<sequence>MFQKKQIIYSETLGVCVVDNIVSLAASKREKPVLYYVLKPVFEDKVSYIPVEHHRVVLRDMFTGEEALKLKETEQYEKDKHLRQAVDYVLDKVAIK</sequence>
<dbReference type="RefSeq" id="WP_055060948.1">
    <property type="nucleotide sequence ID" value="NZ_CP100127.1"/>
</dbReference>
<evidence type="ECO:0000313" key="3">
    <source>
        <dbReference type="EMBL" id="RGI66152.1"/>
    </source>
</evidence>
<dbReference type="Proteomes" id="UP000260642">
    <property type="component" value="Unassembled WGS sequence"/>
</dbReference>
<dbReference type="Gene3D" id="2.40.10.170">
    <property type="match status" value="1"/>
</dbReference>
<reference evidence="2" key="4">
    <citation type="journal article" date="2020" name="Cell Host Microbe">
        <title>Functional and Genomic Variation between Human-Derived Isolates of Lachnospiraceae Reveals Inter- and Intra-Species Diversity.</title>
        <authorList>
            <person name="Sorbara M.T."/>
            <person name="Littmann E.R."/>
            <person name="Fontana E."/>
            <person name="Moody T.U."/>
            <person name="Kohout C.E."/>
            <person name="Gjonbalaj M."/>
            <person name="Eaton V."/>
            <person name="Seok R."/>
            <person name="Leiner I.M."/>
            <person name="Pamer E.G."/>
        </authorList>
    </citation>
    <scope>NUCLEOTIDE SEQUENCE</scope>
    <source>
        <strain evidence="2">MSK.16.45</strain>
    </source>
</reference>
<evidence type="ECO:0000313" key="1">
    <source>
        <dbReference type="EMBL" id="CRL32579.1"/>
    </source>
</evidence>
<evidence type="ECO:0000313" key="5">
    <source>
        <dbReference type="Proteomes" id="UP000260642"/>
    </source>
</evidence>
<reference evidence="2" key="5">
    <citation type="submission" date="2020-02" db="EMBL/GenBank/DDBJ databases">
        <authorList>
            <person name="Littmann E."/>
            <person name="Sorbara M."/>
        </authorList>
    </citation>
    <scope>NUCLEOTIDE SEQUENCE</scope>
    <source>
        <strain evidence="2">MSK.16.45</strain>
    </source>
</reference>
<dbReference type="EMBL" id="JAAIMP010000023">
    <property type="protein sequence ID" value="NSC78087.1"/>
    <property type="molecule type" value="Genomic_DNA"/>
</dbReference>
<dbReference type="Proteomes" id="UP001193756">
    <property type="component" value="Unassembled WGS sequence"/>
</dbReference>
<evidence type="ECO:0000313" key="2">
    <source>
        <dbReference type="EMBL" id="NSC78087.1"/>
    </source>
</evidence>
<dbReference type="Proteomes" id="UP000049472">
    <property type="component" value="Unassembled WGS sequence"/>
</dbReference>
<dbReference type="AlphaFoldDB" id="A0A0M6WAD7"/>
<reference evidence="4" key="2">
    <citation type="submission" date="2015-05" db="EMBL/GenBank/DDBJ databases">
        <authorList>
            <consortium name="Pathogen Informatics"/>
        </authorList>
    </citation>
    <scope>NUCLEOTIDE SEQUENCE [LARGE SCALE GENOMIC DNA]</scope>
    <source>
        <strain evidence="4">T1-815</strain>
    </source>
</reference>
<keyword evidence="4" id="KW-1185">Reference proteome</keyword>
<organism evidence="1 4">
    <name type="scientific">Agathobacter rectalis</name>
    <dbReference type="NCBI Taxonomy" id="39491"/>
    <lineage>
        <taxon>Bacteria</taxon>
        <taxon>Bacillati</taxon>
        <taxon>Bacillota</taxon>
        <taxon>Clostridia</taxon>
        <taxon>Lachnospirales</taxon>
        <taxon>Lachnospiraceae</taxon>
        <taxon>Agathobacter</taxon>
    </lineage>
</organism>
<reference evidence="3 5" key="3">
    <citation type="submission" date="2018-08" db="EMBL/GenBank/DDBJ databases">
        <title>A genome reference for cultivated species of the human gut microbiota.</title>
        <authorList>
            <person name="Zou Y."/>
            <person name="Xue W."/>
            <person name="Luo G."/>
        </authorList>
    </citation>
    <scope>NUCLEOTIDE SEQUENCE [LARGE SCALE GENOMIC DNA]</scope>
    <source>
        <strain evidence="3 5">TM10-3</strain>
    </source>
</reference>
<proteinExistence type="predicted"/>
<gene>
    <name evidence="3" type="ORF">DXD95_12345</name>
    <name evidence="2" type="ORF">G4312_12565</name>
    <name evidence="1" type="ORF">T1815_03941</name>
</gene>
<dbReference type="EMBL" id="QSOB01000021">
    <property type="protein sequence ID" value="RGI66152.1"/>
    <property type="molecule type" value="Genomic_DNA"/>
</dbReference>
<reference evidence="1" key="1">
    <citation type="submission" date="2015-05" db="EMBL/GenBank/DDBJ databases">
        <authorList>
            <person name="Wang D.B."/>
            <person name="Wang M."/>
        </authorList>
    </citation>
    <scope>NUCLEOTIDE SEQUENCE [LARGE SCALE GENOMIC DNA]</scope>
    <source>
        <strain evidence="1">T1-815</strain>
    </source>
</reference>
<protein>
    <submittedName>
        <fullName evidence="2">CarD-like/TRCF domain protein</fullName>
    </submittedName>
</protein>
<accession>A0A0M6WAD7</accession>
<dbReference type="EMBL" id="CVRQ01000006">
    <property type="protein sequence ID" value="CRL32579.1"/>
    <property type="molecule type" value="Genomic_DNA"/>
</dbReference>
<evidence type="ECO:0000313" key="4">
    <source>
        <dbReference type="Proteomes" id="UP000049472"/>
    </source>
</evidence>
<name>A0A0M6WAD7_9FIRM</name>